<reference evidence="1" key="1">
    <citation type="submission" date="2021-05" db="EMBL/GenBank/DDBJ databases">
        <authorList>
            <person name="Pan Q."/>
            <person name="Jouanno E."/>
            <person name="Zahm M."/>
            <person name="Klopp C."/>
            <person name="Cabau C."/>
            <person name="Louis A."/>
            <person name="Berthelot C."/>
            <person name="Parey E."/>
            <person name="Roest Crollius H."/>
            <person name="Montfort J."/>
            <person name="Robinson-Rechavi M."/>
            <person name="Bouchez O."/>
            <person name="Lampietro C."/>
            <person name="Lopez Roques C."/>
            <person name="Donnadieu C."/>
            <person name="Postlethwait J."/>
            <person name="Bobe J."/>
            <person name="Dillon D."/>
            <person name="Chandos A."/>
            <person name="von Hippel F."/>
            <person name="Guiguen Y."/>
        </authorList>
    </citation>
    <scope>NUCLEOTIDE SEQUENCE</scope>
    <source>
        <strain evidence="1">YG-Jan2019</strain>
    </source>
</reference>
<organism evidence="1 2">
    <name type="scientific">Dallia pectoralis</name>
    <name type="common">Alaska blackfish</name>
    <dbReference type="NCBI Taxonomy" id="75939"/>
    <lineage>
        <taxon>Eukaryota</taxon>
        <taxon>Metazoa</taxon>
        <taxon>Chordata</taxon>
        <taxon>Craniata</taxon>
        <taxon>Vertebrata</taxon>
        <taxon>Euteleostomi</taxon>
        <taxon>Actinopterygii</taxon>
        <taxon>Neopterygii</taxon>
        <taxon>Teleostei</taxon>
        <taxon>Protacanthopterygii</taxon>
        <taxon>Esociformes</taxon>
        <taxon>Umbridae</taxon>
        <taxon>Dallia</taxon>
    </lineage>
</organism>
<accession>A0ACC2FQD9</accession>
<name>A0ACC2FQD9_DALPE</name>
<comment type="caution">
    <text evidence="1">The sequence shown here is derived from an EMBL/GenBank/DDBJ whole genome shotgun (WGS) entry which is preliminary data.</text>
</comment>
<evidence type="ECO:0000313" key="1">
    <source>
        <dbReference type="EMBL" id="KAJ7993541.1"/>
    </source>
</evidence>
<gene>
    <name evidence="1" type="ORF">DPEC_G00273480</name>
</gene>
<dbReference type="EMBL" id="CM055751">
    <property type="protein sequence ID" value="KAJ7993541.1"/>
    <property type="molecule type" value="Genomic_DNA"/>
</dbReference>
<sequence length="997" mass="107165">MHSGNIDLPQHKSSSLFGMVSHHQTSAFADFTLSMYSKSDFCARRIGTDVFGPQTCRSPQNHNPNHCRSPQNHNPNHCPSPQNHNPNHCPSPQKRYGFQEKGHLTAKARRACFSLSPEQGNSICGGTFCPEKDSSSGLRTGEEALMSCGQSGSVSVGGQPGPLGQNRSGPCERLTLTQQQTDTRCSVFQGPLASPKPTCGSSNGPGAPLPYPVKQETSTRSGLPTAQGGFSSGRGDMGVCREGSPGGRGGGSGFAKALSADTAYPFNNEDGSSPLPLSPGASRHSARLLATGSLKRRCVSLSSQSASASSTASALANSIITAAEGIDITAIICSSQMSVVACVNGLRTSTSSPQPGCVFSSRTAPHKPPPPQQPPSPVACLLSLSSGSSSSVSSLEPEHRLVRGRGEEPCSMLPGPGGGDSNGLLMSGTLVTGGPTGSTSILEGGSLKQEPLDDFSPSEEEFFHHQYHQHGRHLHPHHLDPPPMPPPYHLSAYGVPSPGGLLHLQNPNQTTSSSIQPGSKASTSGGDREDGVADKQVCRWIDCSAGYDQQEELVRHIEKVHIDQRKGEDFTCFWAGCVRRYKPFNARYKLLIHMRVHSGEKPNKCMFEGCNKAFSRLENLKIHLRSHTGEKPYLCQHPGCQKAFSNSSDRAKHQRTHLDTKPYVCQIPGCTKRYTDPSSLRKHVKIHSAKEQQVRRKLRPCPHMEQDVLSECLSGQHLQGPAPSQHCSASTQQHLQGPAPSQHCSASTQQHLQGPAPSQHCSASTQQHLQGPAPSQHCSTPTQQHLFSGKNERSPRMVQDIFTGLFSGSSTVSVELLPPGSAPTPGPAPDMPPRQPRPDRDHGNPHHLITMEGPRGGLAGPLLSSMMKGAVTPPPSQEKLHLPHHHKPYSHYHQQPISEDYQGSFQSCFHFGESYRMEPFLNGVHVPMETQSYTSHQHTGFHMSGTESGSAAGFSLTQDLQGPGGCQFSSSPEESIFFQVNSFDRSLSQLSSVYTET</sequence>
<keyword evidence="2" id="KW-1185">Reference proteome</keyword>
<dbReference type="Proteomes" id="UP001157502">
    <property type="component" value="Chromosome 24"/>
</dbReference>
<evidence type="ECO:0000313" key="2">
    <source>
        <dbReference type="Proteomes" id="UP001157502"/>
    </source>
</evidence>
<proteinExistence type="predicted"/>
<protein>
    <submittedName>
        <fullName evidence="1">Uncharacterized protein</fullName>
    </submittedName>
</protein>